<dbReference type="RefSeq" id="WP_080998538.1">
    <property type="nucleotide sequence ID" value="NZ_CP012646.1"/>
</dbReference>
<evidence type="ECO:0000313" key="2">
    <source>
        <dbReference type="EMBL" id="RSI90355.1"/>
    </source>
</evidence>
<name>A0A1X1L5W3_STRMT</name>
<reference evidence="1" key="2">
    <citation type="submission" date="2017-04" db="EMBL/GenBank/DDBJ databases">
        <authorList>
            <person name="Afonso C.L."/>
            <person name="Miller P.J."/>
            <person name="Scott M.A."/>
            <person name="Spackman E."/>
            <person name="Goraichik I."/>
            <person name="Dimitrov K.M."/>
            <person name="Suarez D.L."/>
            <person name="Swayne D.E."/>
        </authorList>
    </citation>
    <scope>NUCLEOTIDE SEQUENCE</scope>
    <source>
        <strain evidence="1">B_009152_10</strain>
    </source>
</reference>
<reference evidence="1 3" key="1">
    <citation type="journal article" date="2016" name="Eur. J. Clin. Microbiol. Infect. Dis.">
        <title>Whole genome sequencing as a tool for phylogenetic analysis of clinical strains of Mitis group streptococci.</title>
        <authorList>
            <person name="Rasmussen L.H."/>
            <person name="Dargis R."/>
            <person name="Hojholt K."/>
            <person name="Christensen J.J."/>
            <person name="Skovgaard O."/>
            <person name="Justesen U.S."/>
            <person name="Rosenvinge F.S."/>
            <person name="Moser C."/>
            <person name="Lukjancenko O."/>
            <person name="Rasmussen S."/>
            <person name="Nielsen X.C."/>
        </authorList>
    </citation>
    <scope>NUCLEOTIDE SEQUENCE [LARGE SCALE GENOMIC DNA]</scope>
    <source>
        <strain evidence="1 3">B_009152_10</strain>
    </source>
</reference>
<protein>
    <recommendedName>
        <fullName evidence="5">Secreted protein</fullName>
    </recommendedName>
</protein>
<accession>A0A1X1L5W3</accession>
<dbReference type="Proteomes" id="UP000193206">
    <property type="component" value="Unassembled WGS sequence"/>
</dbReference>
<dbReference type="GeneID" id="93740252"/>
<proteinExistence type="predicted"/>
<organism evidence="1 3">
    <name type="scientific">Streptococcus mitis</name>
    <dbReference type="NCBI Taxonomy" id="28037"/>
    <lineage>
        <taxon>Bacteria</taxon>
        <taxon>Bacillati</taxon>
        <taxon>Bacillota</taxon>
        <taxon>Bacilli</taxon>
        <taxon>Lactobacillales</taxon>
        <taxon>Streptococcaceae</taxon>
        <taxon>Streptococcus</taxon>
        <taxon>Streptococcus mitis group</taxon>
    </lineage>
</organism>
<evidence type="ECO:0008006" key="5">
    <source>
        <dbReference type="Google" id="ProtNLM"/>
    </source>
</evidence>
<evidence type="ECO:0000313" key="4">
    <source>
        <dbReference type="Proteomes" id="UP000267870"/>
    </source>
</evidence>
<dbReference type="Proteomes" id="UP000267870">
    <property type="component" value="Unassembled WGS sequence"/>
</dbReference>
<evidence type="ECO:0000313" key="1">
    <source>
        <dbReference type="EMBL" id="ORP07097.1"/>
    </source>
</evidence>
<dbReference type="EMBL" id="RJNZ01000014">
    <property type="protein sequence ID" value="RSI90355.1"/>
    <property type="molecule type" value="Genomic_DNA"/>
</dbReference>
<gene>
    <name evidence="1" type="ORF">B7692_06670</name>
    <name evidence="2" type="ORF">D8845_08345</name>
</gene>
<sequence>MMKKVYGIKRLLSFLLLGIISVSAIFPYRQVIQDGKFHEVRIQVQNKSTGLDVGKAD</sequence>
<dbReference type="AlphaFoldDB" id="A0A1X1L5W3"/>
<evidence type="ECO:0000313" key="3">
    <source>
        <dbReference type="Proteomes" id="UP000193206"/>
    </source>
</evidence>
<comment type="caution">
    <text evidence="1">The sequence shown here is derived from an EMBL/GenBank/DDBJ whole genome shotgun (WGS) entry which is preliminary data.</text>
</comment>
<dbReference type="EMBL" id="NCVN01000038">
    <property type="protein sequence ID" value="ORP07097.1"/>
    <property type="molecule type" value="Genomic_DNA"/>
</dbReference>
<reference evidence="2 4" key="3">
    <citation type="submission" date="2018-11" db="EMBL/GenBank/DDBJ databases">
        <title>Species Designations Belie Phenotypic and Genotypic Heterogeneity in Oral Streptococci.</title>
        <authorList>
            <person name="Velsko I."/>
        </authorList>
    </citation>
    <scope>NUCLEOTIDE SEQUENCE [LARGE SCALE GENOMIC DNA]</scope>
    <source>
        <strain evidence="2 4">BCC55</strain>
    </source>
</reference>
<dbReference type="NCBIfam" id="NF040904">
    <property type="entry name" value="PhrA_Strep"/>
    <property type="match status" value="1"/>
</dbReference>